<sequence>MKANVDKDVCIGCGLCPSICIEVFEMDDDGKAKVIVDEVPKDHIDDAKEAAISCPVNAISVE</sequence>
<dbReference type="SUPFAM" id="SSF54862">
    <property type="entry name" value="4Fe-4S ferredoxins"/>
    <property type="match status" value="1"/>
</dbReference>
<evidence type="ECO:0000256" key="2">
    <source>
        <dbReference type="ARBA" id="ARBA00022723"/>
    </source>
</evidence>
<dbReference type="PRINTS" id="PR00352">
    <property type="entry name" value="3FE4SFRDOXIN"/>
</dbReference>
<evidence type="ECO:0000256" key="4">
    <source>
        <dbReference type="ARBA" id="ARBA00023004"/>
    </source>
</evidence>
<keyword evidence="4 6" id="KW-0408">Iron</keyword>
<proteinExistence type="predicted"/>
<keyword evidence="1 6" id="KW-0813">Transport</keyword>
<evidence type="ECO:0000313" key="9">
    <source>
        <dbReference type="Proteomes" id="UP000239863"/>
    </source>
</evidence>
<dbReference type="GeneID" id="75089756"/>
<dbReference type="InterPro" id="IPR017896">
    <property type="entry name" value="4Fe4S_Fe-S-bd"/>
</dbReference>
<dbReference type="PANTHER" id="PTHR36923:SF3">
    <property type="entry name" value="FERREDOXIN"/>
    <property type="match status" value="1"/>
</dbReference>
<keyword evidence="5 6" id="KW-0411">Iron-sulfur</keyword>
<dbReference type="AlphaFoldDB" id="A0A2S6FZA6"/>
<accession>A0A2S6FZA6</accession>
<protein>
    <recommendedName>
        <fullName evidence="6">Ferredoxin</fullName>
    </recommendedName>
</protein>
<evidence type="ECO:0000256" key="3">
    <source>
        <dbReference type="ARBA" id="ARBA00022982"/>
    </source>
</evidence>
<gene>
    <name evidence="8" type="ORF">BD821_10489</name>
</gene>
<evidence type="ECO:0000313" key="8">
    <source>
        <dbReference type="EMBL" id="PPK48828.1"/>
    </source>
</evidence>
<dbReference type="Pfam" id="PF13459">
    <property type="entry name" value="Fer4_15"/>
    <property type="match status" value="1"/>
</dbReference>
<dbReference type="RefSeq" id="WP_029451522.1">
    <property type="nucleotide sequence ID" value="NZ_PTIS01000004.1"/>
</dbReference>
<dbReference type="Gene3D" id="3.30.70.20">
    <property type="match status" value="1"/>
</dbReference>
<organism evidence="8 9">
    <name type="scientific">Clostridium algidicarnis DSM 15099</name>
    <dbReference type="NCBI Taxonomy" id="1121295"/>
    <lineage>
        <taxon>Bacteria</taxon>
        <taxon>Bacillati</taxon>
        <taxon>Bacillota</taxon>
        <taxon>Clostridia</taxon>
        <taxon>Eubacteriales</taxon>
        <taxon>Clostridiaceae</taxon>
        <taxon>Clostridium</taxon>
    </lineage>
</organism>
<keyword evidence="3 6" id="KW-0249">Electron transport</keyword>
<name>A0A2S6FZA6_9CLOT</name>
<dbReference type="STRING" id="37659.GCA_000703125_00821"/>
<feature type="domain" description="4Fe-4S ferredoxin-type" evidence="7">
    <location>
        <begin position="1"/>
        <end position="29"/>
    </location>
</feature>
<dbReference type="GO" id="GO:0051536">
    <property type="term" value="F:iron-sulfur cluster binding"/>
    <property type="evidence" value="ECO:0007669"/>
    <property type="project" value="UniProtKB-KW"/>
</dbReference>
<dbReference type="EMBL" id="PTIS01000004">
    <property type="protein sequence ID" value="PPK48828.1"/>
    <property type="molecule type" value="Genomic_DNA"/>
</dbReference>
<dbReference type="PROSITE" id="PS51379">
    <property type="entry name" value="4FE4S_FER_2"/>
    <property type="match status" value="1"/>
</dbReference>
<dbReference type="InterPro" id="IPR001080">
    <property type="entry name" value="3Fe4S_ferredoxin"/>
</dbReference>
<comment type="function">
    <text evidence="6">Ferredoxins are iron-sulfur proteins that transfer electrons in a wide variety of metabolic reactions.</text>
</comment>
<dbReference type="PANTHER" id="PTHR36923">
    <property type="entry name" value="FERREDOXIN"/>
    <property type="match status" value="1"/>
</dbReference>
<evidence type="ECO:0000256" key="5">
    <source>
        <dbReference type="ARBA" id="ARBA00023014"/>
    </source>
</evidence>
<keyword evidence="2 6" id="KW-0479">Metal-binding</keyword>
<comment type="caution">
    <text evidence="8">The sequence shown here is derived from an EMBL/GenBank/DDBJ whole genome shotgun (WGS) entry which is preliminary data.</text>
</comment>
<evidence type="ECO:0000256" key="6">
    <source>
        <dbReference type="RuleBase" id="RU368020"/>
    </source>
</evidence>
<evidence type="ECO:0000256" key="1">
    <source>
        <dbReference type="ARBA" id="ARBA00022448"/>
    </source>
</evidence>
<dbReference type="Proteomes" id="UP000239863">
    <property type="component" value="Unassembled WGS sequence"/>
</dbReference>
<dbReference type="GO" id="GO:0005506">
    <property type="term" value="F:iron ion binding"/>
    <property type="evidence" value="ECO:0007669"/>
    <property type="project" value="UniProtKB-UniRule"/>
</dbReference>
<dbReference type="InterPro" id="IPR051269">
    <property type="entry name" value="Fe-S_cluster_ET"/>
</dbReference>
<evidence type="ECO:0000259" key="7">
    <source>
        <dbReference type="PROSITE" id="PS51379"/>
    </source>
</evidence>
<reference evidence="8 9" key="1">
    <citation type="submission" date="2018-02" db="EMBL/GenBank/DDBJ databases">
        <title>Genomic Encyclopedia of Archaeal and Bacterial Type Strains, Phase II (KMG-II): from individual species to whole genera.</title>
        <authorList>
            <person name="Goeker M."/>
        </authorList>
    </citation>
    <scope>NUCLEOTIDE SEQUENCE [LARGE SCALE GENOMIC DNA]</scope>
    <source>
        <strain evidence="8 9">DSM 15099</strain>
    </source>
</reference>
<dbReference type="OrthoDB" id="9803319at2"/>
<dbReference type="GO" id="GO:0009055">
    <property type="term" value="F:electron transfer activity"/>
    <property type="evidence" value="ECO:0007669"/>
    <property type="project" value="UniProtKB-UniRule"/>
</dbReference>